<evidence type="ECO:0000313" key="2">
    <source>
        <dbReference type="Proteomes" id="UP000256970"/>
    </source>
</evidence>
<organism evidence="1 2">
    <name type="scientific">Tetradesmus obliquus</name>
    <name type="common">Green alga</name>
    <name type="synonym">Acutodesmus obliquus</name>
    <dbReference type="NCBI Taxonomy" id="3088"/>
    <lineage>
        <taxon>Eukaryota</taxon>
        <taxon>Viridiplantae</taxon>
        <taxon>Chlorophyta</taxon>
        <taxon>core chlorophytes</taxon>
        <taxon>Chlorophyceae</taxon>
        <taxon>CS clade</taxon>
        <taxon>Sphaeropleales</taxon>
        <taxon>Scenedesmaceae</taxon>
        <taxon>Tetradesmus</taxon>
    </lineage>
</organism>
<gene>
    <name evidence="1" type="ORF">BQ4739_LOCUS14144</name>
</gene>
<protein>
    <recommendedName>
        <fullName evidence="3">Sulfotransferase</fullName>
    </recommendedName>
</protein>
<dbReference type="EMBL" id="FNXT01001201">
    <property type="protein sequence ID" value="SZX73878.1"/>
    <property type="molecule type" value="Genomic_DNA"/>
</dbReference>
<accession>A0A383W8C6</accession>
<dbReference type="Proteomes" id="UP000256970">
    <property type="component" value="Unassembled WGS sequence"/>
</dbReference>
<evidence type="ECO:0000313" key="1">
    <source>
        <dbReference type="EMBL" id="SZX73878.1"/>
    </source>
</evidence>
<name>A0A383W8C6_TETOB</name>
<dbReference type="AlphaFoldDB" id="A0A383W8C6"/>
<dbReference type="STRING" id="3088.A0A383W8C6"/>
<evidence type="ECO:0008006" key="3">
    <source>
        <dbReference type="Google" id="ProtNLM"/>
    </source>
</evidence>
<reference evidence="1 2" key="1">
    <citation type="submission" date="2016-10" db="EMBL/GenBank/DDBJ databases">
        <authorList>
            <person name="Cai Z."/>
        </authorList>
    </citation>
    <scope>NUCLEOTIDE SEQUENCE [LARGE SCALE GENOMIC DNA]</scope>
</reference>
<sequence>MRQSKGNYRRISTAQRPRASGQLLLLALLAAAVLAGSISLFTLHNSSRARQHTLHSDEGSLLAPSLEELYGSLNSSSSSSSSGPHQLLLLSYFNSRASLLARLLMLMGVFAGDGEQLKIDATNRLRWWELKQVTTLNELMLSQHAAPGLPPRLGRGFATSALTPDELHYYRDRAAGVTRYLGRHKPWLLKDPRLVWLAPLWMERLEAPLCIIMSHLQPALLAQQLAGRPVAEGELEVSPATHLERWTNATLSALQACIAVPTVLLPSSVLEPPLLQPFLAVLQQHLSAAGVQGTHLPSQQLLQSQYIDHLSSAGHHTAALPASNCKGSATAAAAAAAGGGGPATPQDAAELLQDSCNWLPVQQQQQDTPGALELPLPTQALLEALQQHLQETLAYPGKPGHDYRKTAGQLVTAYSRRVKQLLQQQPGQHGSSGLEHSYIASLISSALHHVAGERSLHGLRLRQ</sequence>
<proteinExistence type="predicted"/>
<keyword evidence="2" id="KW-1185">Reference proteome</keyword>